<keyword evidence="2" id="KW-1185">Reference proteome</keyword>
<dbReference type="AlphaFoldDB" id="A0A0L0VJ98"/>
<reference evidence="2" key="1">
    <citation type="submission" date="2014-03" db="EMBL/GenBank/DDBJ databases">
        <title>The Genome Sequence of Puccinia striiformis f. sp. tritici PST-78.</title>
        <authorList>
            <consortium name="The Broad Institute Genome Sequencing Platform"/>
            <person name="Cuomo C."/>
            <person name="Hulbert S."/>
            <person name="Chen X."/>
            <person name="Walker B."/>
            <person name="Young S.K."/>
            <person name="Zeng Q."/>
            <person name="Gargeya S."/>
            <person name="Fitzgerald M."/>
            <person name="Haas B."/>
            <person name="Abouelleil A."/>
            <person name="Alvarado L."/>
            <person name="Arachchi H.M."/>
            <person name="Berlin A.M."/>
            <person name="Chapman S.B."/>
            <person name="Goldberg J."/>
            <person name="Griggs A."/>
            <person name="Gujja S."/>
            <person name="Hansen M."/>
            <person name="Howarth C."/>
            <person name="Imamovic A."/>
            <person name="Larimer J."/>
            <person name="McCowan C."/>
            <person name="Montmayeur A."/>
            <person name="Murphy C."/>
            <person name="Neiman D."/>
            <person name="Pearson M."/>
            <person name="Priest M."/>
            <person name="Roberts A."/>
            <person name="Saif S."/>
            <person name="Shea T."/>
            <person name="Sisk P."/>
            <person name="Sykes S."/>
            <person name="Wortman J."/>
            <person name="Nusbaum C."/>
            <person name="Birren B."/>
        </authorList>
    </citation>
    <scope>NUCLEOTIDE SEQUENCE [LARGE SCALE GENOMIC DNA]</scope>
    <source>
        <strain evidence="2">race PST-78</strain>
    </source>
</reference>
<accession>A0A0L0VJ98</accession>
<proteinExistence type="predicted"/>
<sequence length="120" mass="12763">MGRALNVRRVHVQLQTWSSAPGFRPGQSKPFEAGGNAADSGDKCFPLQVTMDGANDLVQKAIDFEKPALASHFSGQEQVTVAPTKRLELDTKFSRRALTGGCPYGPVRGGSEVVSSSSTL</sequence>
<evidence type="ECO:0000313" key="2">
    <source>
        <dbReference type="Proteomes" id="UP000054564"/>
    </source>
</evidence>
<dbReference type="EMBL" id="AJIL01000047">
    <property type="protein sequence ID" value="KNE99355.1"/>
    <property type="molecule type" value="Genomic_DNA"/>
</dbReference>
<protein>
    <submittedName>
        <fullName evidence="1">Uncharacterized protein</fullName>
    </submittedName>
</protein>
<name>A0A0L0VJ98_9BASI</name>
<evidence type="ECO:0000313" key="1">
    <source>
        <dbReference type="EMBL" id="KNE99355.1"/>
    </source>
</evidence>
<dbReference type="Proteomes" id="UP000054564">
    <property type="component" value="Unassembled WGS sequence"/>
</dbReference>
<gene>
    <name evidence="1" type="ORF">PSTG_07473</name>
</gene>
<organism evidence="1 2">
    <name type="scientific">Puccinia striiformis f. sp. tritici PST-78</name>
    <dbReference type="NCBI Taxonomy" id="1165861"/>
    <lineage>
        <taxon>Eukaryota</taxon>
        <taxon>Fungi</taxon>
        <taxon>Dikarya</taxon>
        <taxon>Basidiomycota</taxon>
        <taxon>Pucciniomycotina</taxon>
        <taxon>Pucciniomycetes</taxon>
        <taxon>Pucciniales</taxon>
        <taxon>Pucciniaceae</taxon>
        <taxon>Puccinia</taxon>
    </lineage>
</organism>
<comment type="caution">
    <text evidence="1">The sequence shown here is derived from an EMBL/GenBank/DDBJ whole genome shotgun (WGS) entry which is preliminary data.</text>
</comment>